<dbReference type="EMBL" id="BOOQ01000002">
    <property type="protein sequence ID" value="GII44022.1"/>
    <property type="molecule type" value="Genomic_DNA"/>
</dbReference>
<name>A0A8J3UHV9_9ACTN</name>
<evidence type="ECO:0000313" key="1">
    <source>
        <dbReference type="EMBL" id="GII44022.1"/>
    </source>
</evidence>
<dbReference type="AlphaFoldDB" id="A0A8J3UHV9"/>
<dbReference type="Proteomes" id="UP000644610">
    <property type="component" value="Unassembled WGS sequence"/>
</dbReference>
<evidence type="ECO:0000313" key="2">
    <source>
        <dbReference type="Proteomes" id="UP000644610"/>
    </source>
</evidence>
<proteinExistence type="predicted"/>
<protein>
    <submittedName>
        <fullName evidence="1">Uncharacterized protein</fullName>
    </submittedName>
</protein>
<keyword evidence="2" id="KW-1185">Reference proteome</keyword>
<comment type="caution">
    <text evidence="1">The sequence shown here is derived from an EMBL/GenBank/DDBJ whole genome shotgun (WGS) entry which is preliminary data.</text>
</comment>
<organism evidence="1 2">
    <name type="scientific">Planotetraspora silvatica</name>
    <dbReference type="NCBI Taxonomy" id="234614"/>
    <lineage>
        <taxon>Bacteria</taxon>
        <taxon>Bacillati</taxon>
        <taxon>Actinomycetota</taxon>
        <taxon>Actinomycetes</taxon>
        <taxon>Streptosporangiales</taxon>
        <taxon>Streptosporangiaceae</taxon>
        <taxon>Planotetraspora</taxon>
    </lineage>
</organism>
<reference evidence="1" key="1">
    <citation type="submission" date="2021-01" db="EMBL/GenBank/DDBJ databases">
        <title>Whole genome shotgun sequence of Planotetraspora silvatica NBRC 100141.</title>
        <authorList>
            <person name="Komaki H."/>
            <person name="Tamura T."/>
        </authorList>
    </citation>
    <scope>NUCLEOTIDE SEQUENCE</scope>
    <source>
        <strain evidence="1">NBRC 100141</strain>
    </source>
</reference>
<gene>
    <name evidence="1" type="ORF">Psi02_04460</name>
</gene>
<accession>A0A8J3UHV9</accession>
<sequence length="82" mass="9078">MLIILNVKPLHDGEPIGPCKTEQQCTDIFRVRVLYRIAALIPCARPCSHGREGNKAGLRRELSGSGVIAKGLLMVAGRRWLR</sequence>